<evidence type="ECO:0000256" key="4">
    <source>
        <dbReference type="ARBA" id="ARBA00022691"/>
    </source>
</evidence>
<comment type="similarity">
    <text evidence="5">Belongs to the class I-like SAM-binding methyltransferase superfamily. MenG/UbiE family.</text>
</comment>
<feature type="binding site" evidence="5">
    <location>
        <position position="115"/>
    </location>
    <ligand>
        <name>S-adenosyl-L-methionine</name>
        <dbReference type="ChEBI" id="CHEBI:59789"/>
    </ligand>
</feature>
<keyword evidence="7" id="KW-1185">Reference proteome</keyword>
<dbReference type="NCBIfam" id="TIGR01934">
    <property type="entry name" value="MenG_MenH_UbiE"/>
    <property type="match status" value="1"/>
</dbReference>
<proteinExistence type="inferred from homology"/>
<evidence type="ECO:0000313" key="6">
    <source>
        <dbReference type="EMBL" id="RKE56720.1"/>
    </source>
</evidence>
<dbReference type="NCBIfam" id="NF001244">
    <property type="entry name" value="PRK00216.1-5"/>
    <property type="match status" value="1"/>
</dbReference>
<keyword evidence="2 5" id="KW-0489">Methyltransferase</keyword>
<keyword evidence="3 5" id="KW-0808">Transferase</keyword>
<feature type="binding site" evidence="5">
    <location>
        <begin position="163"/>
        <end position="164"/>
    </location>
    <ligand>
        <name>S-adenosyl-L-methionine</name>
        <dbReference type="ChEBI" id="CHEBI:59789"/>
    </ligand>
</feature>
<protein>
    <recommendedName>
        <fullName evidence="5">Demethylmenaquinone methyltransferase</fullName>
        <ecNumber evidence="5">2.1.1.163</ecNumber>
    </recommendedName>
</protein>
<dbReference type="SUPFAM" id="SSF53335">
    <property type="entry name" value="S-adenosyl-L-methionine-dependent methyltransferases"/>
    <property type="match status" value="1"/>
</dbReference>
<comment type="caution">
    <text evidence="5">Lacks conserved residue(s) required for the propagation of feature annotation.</text>
</comment>
<dbReference type="Proteomes" id="UP000286246">
    <property type="component" value="Unassembled WGS sequence"/>
</dbReference>
<comment type="caution">
    <text evidence="6">The sequence shown here is derived from an EMBL/GenBank/DDBJ whole genome shotgun (WGS) entry which is preliminary data.</text>
</comment>
<dbReference type="EC" id="2.1.1.163" evidence="5"/>
<evidence type="ECO:0000256" key="3">
    <source>
        <dbReference type="ARBA" id="ARBA00022679"/>
    </source>
</evidence>
<dbReference type="InterPro" id="IPR023576">
    <property type="entry name" value="UbiE/COQ5_MeTrFase_CS"/>
</dbReference>
<dbReference type="EMBL" id="RAPY01000001">
    <property type="protein sequence ID" value="RKE56720.1"/>
    <property type="molecule type" value="Genomic_DNA"/>
</dbReference>
<gene>
    <name evidence="5" type="primary">menG</name>
    <name evidence="6" type="ORF">DFQ12_1586</name>
</gene>
<evidence type="ECO:0000256" key="1">
    <source>
        <dbReference type="ARBA" id="ARBA00022428"/>
    </source>
</evidence>
<dbReference type="Gene3D" id="3.40.50.150">
    <property type="entry name" value="Vaccinia Virus protein VP39"/>
    <property type="match status" value="1"/>
</dbReference>
<accession>A0A420BJ42</accession>
<dbReference type="PROSITE" id="PS01183">
    <property type="entry name" value="UBIE_1"/>
    <property type="match status" value="1"/>
</dbReference>
<comment type="catalytic activity">
    <reaction evidence="5">
        <text>a 2-demethylmenaquinol + S-adenosyl-L-methionine = a menaquinol + S-adenosyl-L-homocysteine + H(+)</text>
        <dbReference type="Rhea" id="RHEA:42640"/>
        <dbReference type="Rhea" id="RHEA-COMP:9539"/>
        <dbReference type="Rhea" id="RHEA-COMP:9563"/>
        <dbReference type="ChEBI" id="CHEBI:15378"/>
        <dbReference type="ChEBI" id="CHEBI:18151"/>
        <dbReference type="ChEBI" id="CHEBI:55437"/>
        <dbReference type="ChEBI" id="CHEBI:57856"/>
        <dbReference type="ChEBI" id="CHEBI:59789"/>
        <dbReference type="EC" id="2.1.1.163"/>
    </reaction>
</comment>
<dbReference type="InterPro" id="IPR004033">
    <property type="entry name" value="UbiE/COQ5_MeTrFase"/>
</dbReference>
<dbReference type="Pfam" id="PF01209">
    <property type="entry name" value="Ubie_methyltran"/>
    <property type="match status" value="1"/>
</dbReference>
<keyword evidence="4 5" id="KW-0949">S-adenosyl-L-methionine</keyword>
<comment type="pathway">
    <text evidence="5">Quinol/quinone metabolism; menaquinone biosynthesis; menaquinol from 1,4-dihydroxy-2-naphthoate: step 2/2.</text>
</comment>
<sequence length="290" mass="32607">MIGFNSIGTPLQLAFVKEEKTSALNQKTNPILSIKNILILYICKMTHDSSTLKPYKDANDGKKKQVADMFNNISHSYDFLNHFMSLGIDIIWRKKAINALKSIKPQLMLDVATGTGDFALESIKILNPKKIIGVDISQGMLDVAKKKIANKGLENQFEVQLGDSERLQFEDNTFDAVTVAFGVRNFENLEKGLSDIYRVLKPGGKAVILEFSNPKKFPIKQLYNFYFKYVTPTIGKFFSKDASAYEYLPESVAQFPDGQKFVAINKKAGFDQTIVRPQTFGICTIYIATK</sequence>
<evidence type="ECO:0000313" key="7">
    <source>
        <dbReference type="Proteomes" id="UP000286246"/>
    </source>
</evidence>
<dbReference type="PROSITE" id="PS01184">
    <property type="entry name" value="UBIE_2"/>
    <property type="match status" value="1"/>
</dbReference>
<reference evidence="6 7" key="1">
    <citation type="submission" date="2018-09" db="EMBL/GenBank/DDBJ databases">
        <title>Genomic Encyclopedia of Type Strains, Phase III (KMG-III): the genomes of soil and plant-associated and newly described type strains.</title>
        <authorList>
            <person name="Whitman W."/>
        </authorList>
    </citation>
    <scope>NUCLEOTIDE SEQUENCE [LARGE SCALE GENOMIC DNA]</scope>
    <source>
        <strain evidence="6 7">CECT 7938</strain>
    </source>
</reference>
<dbReference type="GO" id="GO:0009234">
    <property type="term" value="P:menaquinone biosynthetic process"/>
    <property type="evidence" value="ECO:0007669"/>
    <property type="project" value="UniProtKB-UniRule"/>
</dbReference>
<dbReference type="CDD" id="cd02440">
    <property type="entry name" value="AdoMet_MTases"/>
    <property type="match status" value="1"/>
</dbReference>
<dbReference type="InterPro" id="IPR029063">
    <property type="entry name" value="SAM-dependent_MTases_sf"/>
</dbReference>
<evidence type="ECO:0000256" key="2">
    <source>
        <dbReference type="ARBA" id="ARBA00022603"/>
    </source>
</evidence>
<dbReference type="PROSITE" id="PS51608">
    <property type="entry name" value="SAM_MT_UBIE"/>
    <property type="match status" value="1"/>
</dbReference>
<dbReference type="HAMAP" id="MF_01813">
    <property type="entry name" value="MenG_UbiE_methyltr"/>
    <property type="match status" value="1"/>
</dbReference>
<keyword evidence="1 5" id="KW-0474">Menaquinone biosynthesis</keyword>
<dbReference type="GO" id="GO:0032259">
    <property type="term" value="P:methylation"/>
    <property type="evidence" value="ECO:0007669"/>
    <property type="project" value="UniProtKB-KW"/>
</dbReference>
<name>A0A420BJ42_SPHD1</name>
<evidence type="ECO:0000256" key="5">
    <source>
        <dbReference type="HAMAP-Rule" id="MF_01813"/>
    </source>
</evidence>
<dbReference type="PANTHER" id="PTHR43591:SF24">
    <property type="entry name" value="2-METHOXY-6-POLYPRENYL-1,4-BENZOQUINOL METHYLASE, MITOCHONDRIAL"/>
    <property type="match status" value="1"/>
</dbReference>
<comment type="function">
    <text evidence="5">Methyltransferase required for the conversion of demethylmenaquinol (DMKH2) to menaquinol (MKH2).</text>
</comment>
<dbReference type="GO" id="GO:0043770">
    <property type="term" value="F:demethylmenaquinone methyltransferase activity"/>
    <property type="evidence" value="ECO:0007669"/>
    <property type="project" value="UniProtKB-UniRule"/>
</dbReference>
<dbReference type="PANTHER" id="PTHR43591">
    <property type="entry name" value="METHYLTRANSFERASE"/>
    <property type="match status" value="1"/>
</dbReference>
<organism evidence="6 7">
    <name type="scientific">Sphingobacterium detergens</name>
    <dbReference type="NCBI Taxonomy" id="1145106"/>
    <lineage>
        <taxon>Bacteria</taxon>
        <taxon>Pseudomonadati</taxon>
        <taxon>Bacteroidota</taxon>
        <taxon>Sphingobacteriia</taxon>
        <taxon>Sphingobacteriales</taxon>
        <taxon>Sphingobacteriaceae</taxon>
        <taxon>Sphingobacterium</taxon>
    </lineage>
</organism>
<dbReference type="AlphaFoldDB" id="A0A420BJ42"/>
<feature type="binding site" evidence="5">
    <location>
        <position position="135"/>
    </location>
    <ligand>
        <name>S-adenosyl-L-methionine</name>
        <dbReference type="ChEBI" id="CHEBI:59789"/>
    </ligand>
</feature>
<dbReference type="UniPathway" id="UPA00079">
    <property type="reaction ID" value="UER00169"/>
</dbReference>